<dbReference type="AlphaFoldDB" id="M2WZ18"/>
<dbReference type="KEGG" id="gsl:Gasu_33220"/>
<reference evidence="2" key="1">
    <citation type="journal article" date="2013" name="Science">
        <title>Gene transfer from bacteria and archaea facilitated evolution of an extremophilic eukaryote.</title>
        <authorList>
            <person name="Schonknecht G."/>
            <person name="Chen W.H."/>
            <person name="Ternes C.M."/>
            <person name="Barbier G.G."/>
            <person name="Shrestha R.P."/>
            <person name="Stanke M."/>
            <person name="Brautigam A."/>
            <person name="Baker B.J."/>
            <person name="Banfield J.F."/>
            <person name="Garavito R.M."/>
            <person name="Carr K."/>
            <person name="Wilkerson C."/>
            <person name="Rensing S.A."/>
            <person name="Gagneul D."/>
            <person name="Dickenson N.E."/>
            <person name="Oesterhelt C."/>
            <person name="Lercher M.J."/>
            <person name="Weber A.P."/>
        </authorList>
    </citation>
    <scope>NUCLEOTIDE SEQUENCE [LARGE SCALE GENOMIC DNA]</scope>
    <source>
        <strain evidence="2">074W</strain>
    </source>
</reference>
<evidence type="ECO:0000313" key="2">
    <source>
        <dbReference type="Proteomes" id="UP000030680"/>
    </source>
</evidence>
<dbReference type="EC" id="3.1.3.2" evidence="1"/>
<accession>M2WZ18</accession>
<organism evidence="1 2">
    <name type="scientific">Galdieria sulphuraria</name>
    <name type="common">Red alga</name>
    <dbReference type="NCBI Taxonomy" id="130081"/>
    <lineage>
        <taxon>Eukaryota</taxon>
        <taxon>Rhodophyta</taxon>
        <taxon>Bangiophyceae</taxon>
        <taxon>Galdieriales</taxon>
        <taxon>Galdieriaceae</taxon>
        <taxon>Galdieria</taxon>
    </lineage>
</organism>
<dbReference type="EMBL" id="KB454510">
    <property type="protein sequence ID" value="EME29315.1"/>
    <property type="molecule type" value="Genomic_DNA"/>
</dbReference>
<keyword evidence="1" id="KW-0378">Hydrolase</keyword>
<proteinExistence type="predicted"/>
<dbReference type="Gramene" id="EME29315">
    <property type="protein sequence ID" value="EME29315"/>
    <property type="gene ID" value="Gasu_33220"/>
</dbReference>
<evidence type="ECO:0000313" key="1">
    <source>
        <dbReference type="EMBL" id="EME29315.1"/>
    </source>
</evidence>
<dbReference type="GO" id="GO:0003993">
    <property type="term" value="F:acid phosphatase activity"/>
    <property type="evidence" value="ECO:0007669"/>
    <property type="project" value="UniProtKB-EC"/>
</dbReference>
<name>M2WZ18_GALSU</name>
<dbReference type="Proteomes" id="UP000030680">
    <property type="component" value="Unassembled WGS sequence"/>
</dbReference>
<gene>
    <name evidence="1" type="ORF">Gasu_33220</name>
</gene>
<keyword evidence="2" id="KW-1185">Reference proteome</keyword>
<sequence>MFIQDAITNITSSDIWKNSNSVIFITWDQSEVDFKKSTDSWQFVTAGPDSLNLSVGTKLLPAEGIYGGGPMPLIALWSKKPNNHVVYSEKSNHLFTLYTQSMEFDLFGIHNRRNTNQNL</sequence>
<protein>
    <submittedName>
        <fullName evidence="1">Acid phosphatase</fullName>
        <ecNumber evidence="1">3.1.3.2</ecNumber>
    </submittedName>
</protein>
<dbReference type="GeneID" id="17088122"/>
<dbReference type="RefSeq" id="XP_005705835.1">
    <property type="nucleotide sequence ID" value="XM_005705778.1"/>
</dbReference>